<dbReference type="Pfam" id="PF03883">
    <property type="entry name" value="H2O2_YaaD"/>
    <property type="match status" value="1"/>
</dbReference>
<accession>A0ABZ2BYX1</accession>
<dbReference type="InterPro" id="IPR005583">
    <property type="entry name" value="YaaA"/>
</dbReference>
<dbReference type="PANTHER" id="PTHR30283">
    <property type="entry name" value="PEROXIDE STRESS RESPONSE PROTEIN YAAA"/>
    <property type="match status" value="1"/>
</dbReference>
<proteinExistence type="inferred from homology"/>
<dbReference type="PANTHER" id="PTHR30283:SF4">
    <property type="entry name" value="PEROXIDE STRESS RESISTANCE PROTEIN YAAA"/>
    <property type="match status" value="1"/>
</dbReference>
<evidence type="ECO:0000313" key="3">
    <source>
        <dbReference type="Proteomes" id="UP001318682"/>
    </source>
</evidence>
<name>A0ABZ2BYX1_9RHOB</name>
<dbReference type="RefSeq" id="WP_187428580.1">
    <property type="nucleotide sequence ID" value="NZ_CP143423.1"/>
</dbReference>
<dbReference type="HAMAP" id="MF_00652">
    <property type="entry name" value="UPF0246"/>
    <property type="match status" value="1"/>
</dbReference>
<keyword evidence="3" id="KW-1185">Reference proteome</keyword>
<comment type="similarity">
    <text evidence="1">Belongs to the UPF0246 family.</text>
</comment>
<protein>
    <recommendedName>
        <fullName evidence="1">UPF0246 protein ROLI_043000</fullName>
    </recommendedName>
</protein>
<dbReference type="EMBL" id="CP143423">
    <property type="protein sequence ID" value="WVX51199.1"/>
    <property type="molecule type" value="Genomic_DNA"/>
</dbReference>
<evidence type="ECO:0000313" key="2">
    <source>
        <dbReference type="EMBL" id="WVX51199.1"/>
    </source>
</evidence>
<reference evidence="3" key="2">
    <citation type="submission" date="2024-01" db="EMBL/GenBank/DDBJ databases">
        <title>Roseobacter fucihabitans sp. nov., isolated from the brown alga Fucus spiralis.</title>
        <authorList>
            <person name="Hahnke S."/>
            <person name="Berger M."/>
            <person name="Schlingloff A."/>
            <person name="Athale I."/>
            <person name="Neumann-Schaal M."/>
            <person name="Adenaya A."/>
            <person name="Poehlein A."/>
            <person name="Daniel R."/>
            <person name="Pertersen J."/>
            <person name="Brinkhoff T."/>
        </authorList>
    </citation>
    <scope>NUCLEOTIDE SEQUENCE [LARGE SCALE GENOMIC DNA]</scope>
    <source>
        <strain evidence="3">B14</strain>
    </source>
</reference>
<gene>
    <name evidence="2" type="primary">yaaA</name>
    <name evidence="2" type="ORF">ROLI_043000</name>
</gene>
<dbReference type="Proteomes" id="UP001318682">
    <property type="component" value="Chromosome"/>
</dbReference>
<sequence length="255" mass="27766">MIILLSPAKNLNENRAAGKATTSPRFIDQAEELTATMAGWSEAEIAELMKVSAKIARLNVERVSTWSRESGVAQAAGDMFDGDVYQTLEVATLDEATRAEANRRLRILSGLYGLLRPSDDVCAYRLEMGRKLPGHAAGSLYKFWGSKIADALVSDAQVADTDTILNLASEEYAKSVDRNALAGLHLVSPRFEEDRNGVRKMISFCAKRARGAMARWALENRITAPGDLADFDIGGYAFDAESSTELCPVFVRVAA</sequence>
<evidence type="ECO:0000256" key="1">
    <source>
        <dbReference type="HAMAP-Rule" id="MF_00652"/>
    </source>
</evidence>
<organism evidence="2 3">
    <name type="scientific">Roseobacter fucihabitans</name>
    <dbReference type="NCBI Taxonomy" id="1537242"/>
    <lineage>
        <taxon>Bacteria</taxon>
        <taxon>Pseudomonadati</taxon>
        <taxon>Pseudomonadota</taxon>
        <taxon>Alphaproteobacteria</taxon>
        <taxon>Rhodobacterales</taxon>
        <taxon>Roseobacteraceae</taxon>
        <taxon>Roseobacter</taxon>
    </lineage>
</organism>
<reference evidence="2 3" key="1">
    <citation type="submission" date="2015-07" db="EMBL/GenBank/DDBJ databases">
        <authorList>
            <person name="Voget S."/>
            <person name="Dogs M."/>
            <person name="Brinkhoff T.H."/>
            <person name="Daniel R."/>
        </authorList>
    </citation>
    <scope>NUCLEOTIDE SEQUENCE [LARGE SCALE GENOMIC DNA]</scope>
    <source>
        <strain evidence="2 3">B14</strain>
    </source>
</reference>